<evidence type="ECO:0000256" key="1">
    <source>
        <dbReference type="SAM" id="MobiDB-lite"/>
    </source>
</evidence>
<accession>A0ABD6W954</accession>
<feature type="compositionally biased region" description="Basic and acidic residues" evidence="1">
    <location>
        <begin position="91"/>
        <end position="100"/>
    </location>
</feature>
<dbReference type="Proteomes" id="UP000237881">
    <property type="component" value="Unassembled WGS sequence"/>
</dbReference>
<name>A0ABD6W954_RATRA</name>
<feature type="region of interest" description="Disordered" evidence="1">
    <location>
        <begin position="87"/>
        <end position="107"/>
    </location>
</feature>
<reference evidence="4 5" key="1">
    <citation type="submission" date="2018-02" db="EMBL/GenBank/DDBJ databases">
        <title>Bacteriophage NCPPB3778 and a type I-E CRISPR drive the evolution of the US Biological Select Agent, Rathayibacter toxicus.</title>
        <authorList>
            <person name="Davis E.W.II."/>
            <person name="Tabima J.F."/>
            <person name="Weisberg A.J."/>
            <person name="Lopes L.D."/>
            <person name="Wiseman M.S."/>
            <person name="Wiseman M.S."/>
            <person name="Pupko T."/>
            <person name="Belcher M.S."/>
            <person name="Sechler A.J."/>
            <person name="Tancos M.A."/>
            <person name="Schroeder B.K."/>
            <person name="Murray T.D."/>
            <person name="Luster D.G."/>
            <person name="Schneider W.L."/>
            <person name="Rogers E."/>
            <person name="Andreote F.D."/>
            <person name="Grunwald N.J."/>
            <person name="Putnam M.L."/>
            <person name="Chang J.H."/>
        </authorList>
    </citation>
    <scope>NUCLEOTIDE SEQUENCE [LARGE SCALE GENOMIC DNA]</scope>
    <source>
        <strain evidence="3 5">AY1D6</strain>
        <strain evidence="2 4">AY1I9</strain>
    </source>
</reference>
<dbReference type="KEGG" id="rry:C1O28_11875"/>
<evidence type="ECO:0000313" key="2">
    <source>
        <dbReference type="EMBL" id="PPF14335.1"/>
    </source>
</evidence>
<sequence>MNAGLVANAAAALGLPGAGQTLGVQAAIGESSLVNIHYGDGAINPDGTVADSIGLFQQQSSWGTVEQRMDPTTSARRCARVIVRSAAGRATRPDDAEAVDRWWPGRP</sequence>
<dbReference type="EMBL" id="PSVT01000004">
    <property type="protein sequence ID" value="PPH79060.1"/>
    <property type="molecule type" value="Genomic_DNA"/>
</dbReference>
<proteinExistence type="predicted"/>
<evidence type="ECO:0000313" key="5">
    <source>
        <dbReference type="Proteomes" id="UP000239698"/>
    </source>
</evidence>
<protein>
    <submittedName>
        <fullName evidence="2">Uncharacterized protein</fullName>
    </submittedName>
</protein>
<organism evidence="2 4">
    <name type="scientific">Rathayibacter rathayi</name>
    <name type="common">Corynebacterium rathayi</name>
    <dbReference type="NCBI Taxonomy" id="33887"/>
    <lineage>
        <taxon>Bacteria</taxon>
        <taxon>Bacillati</taxon>
        <taxon>Actinomycetota</taxon>
        <taxon>Actinomycetes</taxon>
        <taxon>Micrococcales</taxon>
        <taxon>Microbacteriaceae</taxon>
        <taxon>Rathayibacter</taxon>
    </lineage>
</organism>
<evidence type="ECO:0000313" key="3">
    <source>
        <dbReference type="EMBL" id="PPH79060.1"/>
    </source>
</evidence>
<gene>
    <name evidence="2" type="ORF">C5C04_06965</name>
    <name evidence="3" type="ORF">C5C40_03740</name>
</gene>
<keyword evidence="5" id="KW-1185">Reference proteome</keyword>
<dbReference type="EMBL" id="PSUL01000012">
    <property type="protein sequence ID" value="PPF14335.1"/>
    <property type="molecule type" value="Genomic_DNA"/>
</dbReference>
<dbReference type="AlphaFoldDB" id="A0ABD6W954"/>
<comment type="caution">
    <text evidence="2">The sequence shown here is derived from an EMBL/GenBank/DDBJ whole genome shotgun (WGS) entry which is preliminary data.</text>
</comment>
<dbReference type="Proteomes" id="UP000239698">
    <property type="component" value="Unassembled WGS sequence"/>
</dbReference>
<evidence type="ECO:0000313" key="4">
    <source>
        <dbReference type="Proteomes" id="UP000237881"/>
    </source>
</evidence>